<dbReference type="InterPro" id="IPR001356">
    <property type="entry name" value="HD"/>
</dbReference>
<evidence type="ECO:0000256" key="4">
    <source>
        <dbReference type="ARBA" id="ARBA00023242"/>
    </source>
</evidence>
<protein>
    <recommendedName>
        <fullName evidence="8">Homeobox domain-containing protein</fullName>
    </recommendedName>
</protein>
<dbReference type="PROSITE" id="PS50071">
    <property type="entry name" value="HOMEOBOX_2"/>
    <property type="match status" value="1"/>
</dbReference>
<comment type="subcellular location">
    <subcellularLocation>
        <location evidence="1 5 6">Nucleus</location>
    </subcellularLocation>
</comment>
<dbReference type="InterPro" id="IPR009057">
    <property type="entry name" value="Homeodomain-like_sf"/>
</dbReference>
<dbReference type="Gene3D" id="1.10.10.60">
    <property type="entry name" value="Homeodomain-like"/>
    <property type="match status" value="1"/>
</dbReference>
<dbReference type="SMART" id="SM00389">
    <property type="entry name" value="HOX"/>
    <property type="match status" value="1"/>
</dbReference>
<evidence type="ECO:0000256" key="7">
    <source>
        <dbReference type="SAM" id="MobiDB-lite"/>
    </source>
</evidence>
<dbReference type="InterPro" id="IPR050649">
    <property type="entry name" value="Paired_Homeobox_TFs"/>
</dbReference>
<dbReference type="GO" id="GO:0000981">
    <property type="term" value="F:DNA-binding transcription factor activity, RNA polymerase II-specific"/>
    <property type="evidence" value="ECO:0007669"/>
    <property type="project" value="InterPro"/>
</dbReference>
<comment type="caution">
    <text evidence="9">The sequence shown here is derived from an EMBL/GenBank/DDBJ whole genome shotgun (WGS) entry which is preliminary data.</text>
</comment>
<feature type="domain" description="Homeobox" evidence="8">
    <location>
        <begin position="84"/>
        <end position="144"/>
    </location>
</feature>
<keyword evidence="2 5" id="KW-0238">DNA-binding</keyword>
<dbReference type="PROSITE" id="PS00027">
    <property type="entry name" value="HOMEOBOX_1"/>
    <property type="match status" value="1"/>
</dbReference>
<keyword evidence="4 5" id="KW-0539">Nucleus</keyword>
<feature type="region of interest" description="Disordered" evidence="7">
    <location>
        <begin position="210"/>
        <end position="239"/>
    </location>
</feature>
<evidence type="ECO:0000313" key="9">
    <source>
        <dbReference type="EMBL" id="KAJ3612323.1"/>
    </source>
</evidence>
<evidence type="ECO:0000313" key="10">
    <source>
        <dbReference type="Proteomes" id="UP001148018"/>
    </source>
</evidence>
<dbReference type="SUPFAM" id="SSF46689">
    <property type="entry name" value="Homeodomain-like"/>
    <property type="match status" value="1"/>
</dbReference>
<dbReference type="CDD" id="cd00086">
    <property type="entry name" value="homeodomain"/>
    <property type="match status" value="1"/>
</dbReference>
<evidence type="ECO:0000256" key="5">
    <source>
        <dbReference type="PROSITE-ProRule" id="PRU00108"/>
    </source>
</evidence>
<evidence type="ECO:0000256" key="6">
    <source>
        <dbReference type="RuleBase" id="RU000682"/>
    </source>
</evidence>
<evidence type="ECO:0000259" key="8">
    <source>
        <dbReference type="PROSITE" id="PS50071"/>
    </source>
</evidence>
<evidence type="ECO:0000256" key="3">
    <source>
        <dbReference type="ARBA" id="ARBA00023155"/>
    </source>
</evidence>
<keyword evidence="10" id="KW-1185">Reference proteome</keyword>
<keyword evidence="3 5" id="KW-0371">Homeobox</keyword>
<feature type="compositionally biased region" description="Basic residues" evidence="7">
    <location>
        <begin position="1"/>
        <end position="11"/>
    </location>
</feature>
<dbReference type="InterPro" id="IPR017970">
    <property type="entry name" value="Homeobox_CS"/>
</dbReference>
<evidence type="ECO:0000256" key="1">
    <source>
        <dbReference type="ARBA" id="ARBA00004123"/>
    </source>
</evidence>
<organism evidence="9 10">
    <name type="scientific">Muraenolepis orangiensis</name>
    <name type="common">Patagonian moray cod</name>
    <dbReference type="NCBI Taxonomy" id="630683"/>
    <lineage>
        <taxon>Eukaryota</taxon>
        <taxon>Metazoa</taxon>
        <taxon>Chordata</taxon>
        <taxon>Craniata</taxon>
        <taxon>Vertebrata</taxon>
        <taxon>Euteleostomi</taxon>
        <taxon>Actinopterygii</taxon>
        <taxon>Neopterygii</taxon>
        <taxon>Teleostei</taxon>
        <taxon>Neoteleostei</taxon>
        <taxon>Acanthomorphata</taxon>
        <taxon>Zeiogadaria</taxon>
        <taxon>Gadariae</taxon>
        <taxon>Gadiformes</taxon>
        <taxon>Muraenolepidoidei</taxon>
        <taxon>Muraenolepididae</taxon>
        <taxon>Muraenolepis</taxon>
    </lineage>
</organism>
<feature type="DNA-binding region" description="Homeobox" evidence="5">
    <location>
        <begin position="86"/>
        <end position="145"/>
    </location>
</feature>
<proteinExistence type="predicted"/>
<dbReference type="FunFam" id="1.10.10.60:FF:000679">
    <property type="entry name" value="Homeobox protein aristaless"/>
    <property type="match status" value="1"/>
</dbReference>
<dbReference type="GO" id="GO:0000977">
    <property type="term" value="F:RNA polymerase II transcription regulatory region sequence-specific DNA binding"/>
    <property type="evidence" value="ECO:0007669"/>
    <property type="project" value="TreeGrafter"/>
</dbReference>
<dbReference type="Proteomes" id="UP001148018">
    <property type="component" value="Unassembled WGS sequence"/>
</dbReference>
<name>A0A9Q0ETS1_9TELE</name>
<feature type="region of interest" description="Disordered" evidence="7">
    <location>
        <begin position="1"/>
        <end position="35"/>
    </location>
</feature>
<evidence type="ECO:0000256" key="2">
    <source>
        <dbReference type="ARBA" id="ARBA00023125"/>
    </source>
</evidence>
<dbReference type="OrthoDB" id="6159439at2759"/>
<accession>A0A9Q0ETS1</accession>
<feature type="non-terminal residue" evidence="9">
    <location>
        <position position="239"/>
    </location>
</feature>
<dbReference type="PANTHER" id="PTHR24329">
    <property type="entry name" value="HOMEOBOX PROTEIN ARISTALESS"/>
    <property type="match status" value="1"/>
</dbReference>
<dbReference type="GO" id="GO:0005634">
    <property type="term" value="C:nucleus"/>
    <property type="evidence" value="ECO:0007669"/>
    <property type="project" value="UniProtKB-SubCell"/>
</dbReference>
<dbReference type="EMBL" id="JANIIK010000036">
    <property type="protein sequence ID" value="KAJ3612323.1"/>
    <property type="molecule type" value="Genomic_DNA"/>
</dbReference>
<dbReference type="AlphaFoldDB" id="A0A9Q0ETS1"/>
<gene>
    <name evidence="9" type="ORF">NHX12_020599</name>
</gene>
<dbReference type="Pfam" id="PF00046">
    <property type="entry name" value="Homeodomain"/>
    <property type="match status" value="1"/>
</dbReference>
<reference evidence="9" key="1">
    <citation type="submission" date="2022-07" db="EMBL/GenBank/DDBJ databases">
        <title>Chromosome-level genome of Muraenolepis orangiensis.</title>
        <authorList>
            <person name="Kim J."/>
        </authorList>
    </citation>
    <scope>NUCLEOTIDE SEQUENCE</scope>
    <source>
        <strain evidence="9">KU_S4_2022</strain>
        <tissue evidence="9">Muscle</tissue>
    </source>
</reference>
<dbReference type="PANTHER" id="PTHR24329:SF543">
    <property type="entry name" value="FI01017P-RELATED"/>
    <property type="match status" value="1"/>
</dbReference>
<feature type="compositionally biased region" description="Polar residues" evidence="7">
    <location>
        <begin position="224"/>
        <end position="239"/>
    </location>
</feature>
<sequence length="239" mass="26747">GVAKKVKRRAAVHRDETPHSLGRRSGMMVEPRSHKELSHSIDVILGRETPHRGGSMGGPPRDHEGRPPTMEEETLAGESRVMVGRHRRIRTNFKAEQLEELENAFQASHYPSVHAREQLAAHTHLSETKIQIWFQNRRAKWRRCEGGPNTHPCGPPCSKQDTSIYGHPPLRAHWLPPTNHPPVHRGAFLAIGLGYSSVSAYLHHTNQTGPLTEPDWTSDRTSLDLGQNQSGTLVDLQPS</sequence>
<feature type="region of interest" description="Disordered" evidence="7">
    <location>
        <begin position="47"/>
        <end position="78"/>
    </location>
</feature>